<feature type="compositionally biased region" description="Basic and acidic residues" evidence="1">
    <location>
        <begin position="418"/>
        <end position="446"/>
    </location>
</feature>
<feature type="compositionally biased region" description="Polar residues" evidence="1">
    <location>
        <begin position="132"/>
        <end position="152"/>
    </location>
</feature>
<name>A0A1Y1ZZD2_9PLEO</name>
<proteinExistence type="predicted"/>
<protein>
    <submittedName>
        <fullName evidence="2">Uncharacterized protein</fullName>
    </submittedName>
</protein>
<evidence type="ECO:0000313" key="3">
    <source>
        <dbReference type="Proteomes" id="UP000193144"/>
    </source>
</evidence>
<feature type="region of interest" description="Disordered" evidence="1">
    <location>
        <begin position="1"/>
        <end position="77"/>
    </location>
</feature>
<reference evidence="2 3" key="1">
    <citation type="submission" date="2016-07" db="EMBL/GenBank/DDBJ databases">
        <title>Pervasive Adenine N6-methylation of Active Genes in Fungi.</title>
        <authorList>
            <consortium name="DOE Joint Genome Institute"/>
            <person name="Mondo S.J."/>
            <person name="Dannebaum R.O."/>
            <person name="Kuo R.C."/>
            <person name="Labutti K."/>
            <person name="Haridas S."/>
            <person name="Kuo A."/>
            <person name="Salamov A."/>
            <person name="Ahrendt S.R."/>
            <person name="Lipzen A."/>
            <person name="Sullivan W."/>
            <person name="Andreopoulos W.B."/>
            <person name="Clum A."/>
            <person name="Lindquist E."/>
            <person name="Daum C."/>
            <person name="Ramamoorthy G.K."/>
            <person name="Gryganskyi A."/>
            <person name="Culley D."/>
            <person name="Magnuson J.K."/>
            <person name="James T.Y."/>
            <person name="O'Malley M.A."/>
            <person name="Stajich J.E."/>
            <person name="Spatafora J.W."/>
            <person name="Visel A."/>
            <person name="Grigoriev I.V."/>
        </authorList>
    </citation>
    <scope>NUCLEOTIDE SEQUENCE [LARGE SCALE GENOMIC DNA]</scope>
    <source>
        <strain evidence="2 3">CBS 115471</strain>
    </source>
</reference>
<feature type="compositionally biased region" description="Basic and acidic residues" evidence="1">
    <location>
        <begin position="1"/>
        <end position="21"/>
    </location>
</feature>
<feature type="compositionally biased region" description="Basic and acidic residues" evidence="1">
    <location>
        <begin position="194"/>
        <end position="203"/>
    </location>
</feature>
<dbReference type="OrthoDB" id="5325276at2759"/>
<evidence type="ECO:0000313" key="2">
    <source>
        <dbReference type="EMBL" id="ORY15609.1"/>
    </source>
</evidence>
<gene>
    <name evidence="2" type="ORF">BCR34DRAFT_598342</name>
</gene>
<keyword evidence="3" id="KW-1185">Reference proteome</keyword>
<feature type="region of interest" description="Disordered" evidence="1">
    <location>
        <begin position="130"/>
        <end position="257"/>
    </location>
</feature>
<feature type="region of interest" description="Disordered" evidence="1">
    <location>
        <begin position="418"/>
        <end position="478"/>
    </location>
</feature>
<dbReference type="Proteomes" id="UP000193144">
    <property type="component" value="Unassembled WGS sequence"/>
</dbReference>
<feature type="compositionally biased region" description="Polar residues" evidence="1">
    <location>
        <begin position="211"/>
        <end position="226"/>
    </location>
</feature>
<organism evidence="2 3">
    <name type="scientific">Clohesyomyces aquaticus</name>
    <dbReference type="NCBI Taxonomy" id="1231657"/>
    <lineage>
        <taxon>Eukaryota</taxon>
        <taxon>Fungi</taxon>
        <taxon>Dikarya</taxon>
        <taxon>Ascomycota</taxon>
        <taxon>Pezizomycotina</taxon>
        <taxon>Dothideomycetes</taxon>
        <taxon>Pleosporomycetidae</taxon>
        <taxon>Pleosporales</taxon>
        <taxon>Lindgomycetaceae</taxon>
        <taxon>Clohesyomyces</taxon>
    </lineage>
</organism>
<feature type="compositionally biased region" description="Basic and acidic residues" evidence="1">
    <location>
        <begin position="240"/>
        <end position="251"/>
    </location>
</feature>
<dbReference type="PANTHER" id="PTHR38703">
    <property type="entry name" value="CHROMOSOME 8, WHOLE GENOME SHOTGUN SEQUENCE"/>
    <property type="match status" value="1"/>
</dbReference>
<accession>A0A1Y1ZZD2</accession>
<dbReference type="AlphaFoldDB" id="A0A1Y1ZZD2"/>
<feature type="compositionally biased region" description="Polar residues" evidence="1">
    <location>
        <begin position="32"/>
        <end position="75"/>
    </location>
</feature>
<comment type="caution">
    <text evidence="2">The sequence shown here is derived from an EMBL/GenBank/DDBJ whole genome shotgun (WGS) entry which is preliminary data.</text>
</comment>
<sequence>MEQKFKDLFRRYNQRERRSNNEAEGSIRSGHKQSSSNISSTERYRSPRNSGECSGDYLTTSSVPNHAGGEQNSPKDSIADDYLAYQPVLQDDHLSKDLQYMTLGGDTRSTADASPQKHSEDIADRNIGLWGSGSTVQSRNASIGTVGSTLPRQGSHEKSLAGSLEDDRELCMIPSRKGVDSSPGGNRRSWPARVPRDEYQVDRKKTRQQRHSFSQDIKNELNSGPPGSTVRAETDGSADVESKATRKHDSGMHPGLSNVVDLNDSVDVDKVTEWAPAVTHEVVKPTVHRIREEHIYREIHNHEVYHRIQPVFETEVLPARHFIPNPQGSGLIEVPESHLSNCTGQNQRWSIGERRLATDATQSFPSKLTSPKILGQEQYRTPEGFQRTETTIAHPPTLEDMSGYDGPVLPMHFDEHGRFQEPSRSEEGREFAADDHPPTVKRKELPIHAQQRFPTDLLPPREASLRHGVGMAPVTESV</sequence>
<evidence type="ECO:0000256" key="1">
    <source>
        <dbReference type="SAM" id="MobiDB-lite"/>
    </source>
</evidence>
<dbReference type="PANTHER" id="PTHR38703:SF1">
    <property type="entry name" value="ALLERGEN"/>
    <property type="match status" value="1"/>
</dbReference>
<dbReference type="EMBL" id="MCFA01000024">
    <property type="protein sequence ID" value="ORY15609.1"/>
    <property type="molecule type" value="Genomic_DNA"/>
</dbReference>